<dbReference type="EnsemblMetazoa" id="SMAR011571-RA">
    <property type="protein sequence ID" value="SMAR011571-PA"/>
    <property type="gene ID" value="SMAR011571"/>
</dbReference>
<accession>T1JCQ2</accession>
<dbReference type="EMBL" id="JH432074">
    <property type="status" value="NOT_ANNOTATED_CDS"/>
    <property type="molecule type" value="Genomic_DNA"/>
</dbReference>
<keyword evidence="1" id="KW-0472">Membrane</keyword>
<proteinExistence type="predicted"/>
<keyword evidence="3" id="KW-1185">Reference proteome</keyword>
<name>T1JCQ2_STRMM</name>
<reference evidence="3" key="1">
    <citation type="submission" date="2011-05" db="EMBL/GenBank/DDBJ databases">
        <authorList>
            <person name="Richards S.R."/>
            <person name="Qu J."/>
            <person name="Jiang H."/>
            <person name="Jhangiani S.N."/>
            <person name="Agravi P."/>
            <person name="Goodspeed R."/>
            <person name="Gross S."/>
            <person name="Mandapat C."/>
            <person name="Jackson L."/>
            <person name="Mathew T."/>
            <person name="Pu L."/>
            <person name="Thornton R."/>
            <person name="Saada N."/>
            <person name="Wilczek-Boney K.B."/>
            <person name="Lee S."/>
            <person name="Kovar C."/>
            <person name="Wu Y."/>
            <person name="Scherer S.E."/>
            <person name="Worley K.C."/>
            <person name="Muzny D.M."/>
            <person name="Gibbs R."/>
        </authorList>
    </citation>
    <scope>NUCLEOTIDE SEQUENCE</scope>
    <source>
        <strain evidence="3">Brora</strain>
    </source>
</reference>
<reference evidence="2" key="2">
    <citation type="submission" date="2015-02" db="UniProtKB">
        <authorList>
            <consortium name="EnsemblMetazoa"/>
        </authorList>
    </citation>
    <scope>IDENTIFICATION</scope>
</reference>
<feature type="transmembrane region" description="Helical" evidence="1">
    <location>
        <begin position="65"/>
        <end position="88"/>
    </location>
</feature>
<evidence type="ECO:0000313" key="2">
    <source>
        <dbReference type="EnsemblMetazoa" id="SMAR011571-PA"/>
    </source>
</evidence>
<protein>
    <submittedName>
        <fullName evidence="2">Uncharacterized protein</fullName>
    </submittedName>
</protein>
<evidence type="ECO:0000256" key="1">
    <source>
        <dbReference type="SAM" id="Phobius"/>
    </source>
</evidence>
<dbReference type="AlphaFoldDB" id="T1JCQ2"/>
<keyword evidence="1" id="KW-1133">Transmembrane helix</keyword>
<organism evidence="2 3">
    <name type="scientific">Strigamia maritima</name>
    <name type="common">European centipede</name>
    <name type="synonym">Geophilus maritimus</name>
    <dbReference type="NCBI Taxonomy" id="126957"/>
    <lineage>
        <taxon>Eukaryota</taxon>
        <taxon>Metazoa</taxon>
        <taxon>Ecdysozoa</taxon>
        <taxon>Arthropoda</taxon>
        <taxon>Myriapoda</taxon>
        <taxon>Chilopoda</taxon>
        <taxon>Pleurostigmophora</taxon>
        <taxon>Geophilomorpha</taxon>
        <taxon>Linotaeniidae</taxon>
        <taxon>Strigamia</taxon>
    </lineage>
</organism>
<evidence type="ECO:0000313" key="3">
    <source>
        <dbReference type="Proteomes" id="UP000014500"/>
    </source>
</evidence>
<keyword evidence="1" id="KW-0812">Transmembrane</keyword>
<dbReference type="HOGENOM" id="CLU_2267100_0_0_1"/>
<sequence length="103" mass="11457">MRVKKIPLTITNRRKPVAKRRGKCKVPKRSHSTCKVPPRRVVATTDRQTSVTPPVSESSFSAKTLFFTLVGIFAICAAIATTTCLLSGTNLMFKRILRFLGHL</sequence>
<dbReference type="Proteomes" id="UP000014500">
    <property type="component" value="Unassembled WGS sequence"/>
</dbReference>